<dbReference type="Proteomes" id="UP001283361">
    <property type="component" value="Unassembled WGS sequence"/>
</dbReference>
<comment type="caution">
    <text evidence="1">The sequence shown here is derived from an EMBL/GenBank/DDBJ whole genome shotgun (WGS) entry which is preliminary data.</text>
</comment>
<dbReference type="AlphaFoldDB" id="A0AAE1CQ64"/>
<evidence type="ECO:0000313" key="1">
    <source>
        <dbReference type="EMBL" id="KAK3727428.1"/>
    </source>
</evidence>
<sequence>MTGFHHLALSRARRITPYQRVRSTLITRLDLCVIQTFLNHGIVYQHSAKAAAAVEYRALSRHPVWENLESKLTRAYFLLDIRSSLSVPNNLGSLKPWTTESLELDITGQRFAAVDAATQFLSERRIRDRPTVGCTRLALGCGEDGEGLPVMGDAVIHLDYRMWCRLQGWFSVKHCPPLPAHSDTHREQPVDLSGVSAGDYKTLDREATQYHHTITSICGRQLVLKRVFVYSGQVVIQWAVERMTPLAITGNRALNAKSREQLRTRVVWVDCRTLFLLWQGGFPEGQLIIRGFILEDHPAHFERQSNISNQMVKGERLSGRRLWHVTALPTGPPSPP</sequence>
<evidence type="ECO:0000313" key="2">
    <source>
        <dbReference type="Proteomes" id="UP001283361"/>
    </source>
</evidence>
<dbReference type="EMBL" id="JAWDGP010007240">
    <property type="protein sequence ID" value="KAK3727428.1"/>
    <property type="molecule type" value="Genomic_DNA"/>
</dbReference>
<keyword evidence="2" id="KW-1185">Reference proteome</keyword>
<reference evidence="1" key="1">
    <citation type="journal article" date="2023" name="G3 (Bethesda)">
        <title>A reference genome for the long-term kleptoplast-retaining sea slug Elysia crispata morphotype clarki.</title>
        <authorList>
            <person name="Eastman K.E."/>
            <person name="Pendleton A.L."/>
            <person name="Shaikh M.A."/>
            <person name="Suttiyut T."/>
            <person name="Ogas R."/>
            <person name="Tomko P."/>
            <person name="Gavelis G."/>
            <person name="Widhalm J.R."/>
            <person name="Wisecaver J.H."/>
        </authorList>
    </citation>
    <scope>NUCLEOTIDE SEQUENCE</scope>
    <source>
        <strain evidence="1">ECLA1</strain>
    </source>
</reference>
<protein>
    <submittedName>
        <fullName evidence="1">Uncharacterized protein</fullName>
    </submittedName>
</protein>
<gene>
    <name evidence="1" type="ORF">RRG08_058845</name>
</gene>
<organism evidence="1 2">
    <name type="scientific">Elysia crispata</name>
    <name type="common">lettuce slug</name>
    <dbReference type="NCBI Taxonomy" id="231223"/>
    <lineage>
        <taxon>Eukaryota</taxon>
        <taxon>Metazoa</taxon>
        <taxon>Spiralia</taxon>
        <taxon>Lophotrochozoa</taxon>
        <taxon>Mollusca</taxon>
        <taxon>Gastropoda</taxon>
        <taxon>Heterobranchia</taxon>
        <taxon>Euthyneura</taxon>
        <taxon>Panpulmonata</taxon>
        <taxon>Sacoglossa</taxon>
        <taxon>Placobranchoidea</taxon>
        <taxon>Plakobranchidae</taxon>
        <taxon>Elysia</taxon>
    </lineage>
</organism>
<accession>A0AAE1CQ64</accession>
<proteinExistence type="predicted"/>
<name>A0AAE1CQ64_9GAST</name>